<protein>
    <submittedName>
        <fullName evidence="2">Putative lactonohydrolase</fullName>
    </submittedName>
</protein>
<dbReference type="PANTHER" id="PTHR47064">
    <property type="entry name" value="PUTATIVE (AFU_ORTHOLOGUE AFUA_1G08990)-RELATED"/>
    <property type="match status" value="1"/>
</dbReference>
<dbReference type="EMBL" id="MU004290">
    <property type="protein sequence ID" value="KAF2662254.1"/>
    <property type="molecule type" value="Genomic_DNA"/>
</dbReference>
<proteinExistence type="predicted"/>
<dbReference type="OrthoDB" id="423498at2759"/>
<accession>A0A6A6TUF7</accession>
<dbReference type="Proteomes" id="UP000799324">
    <property type="component" value="Unassembled WGS sequence"/>
</dbReference>
<dbReference type="InterPro" id="IPR013658">
    <property type="entry name" value="SGL"/>
</dbReference>
<dbReference type="PANTHER" id="PTHR47064:SF2">
    <property type="entry name" value="SMP-30_GLUCONOLACTONASE_LRE-LIKE REGION DOMAIN-CONTAINING PROTEIN-RELATED"/>
    <property type="match status" value="1"/>
</dbReference>
<dbReference type="AlphaFoldDB" id="A0A6A6TUF7"/>
<gene>
    <name evidence="2" type="ORF">K491DRAFT_585714</name>
</gene>
<evidence type="ECO:0000313" key="3">
    <source>
        <dbReference type="Proteomes" id="UP000799324"/>
    </source>
</evidence>
<dbReference type="InterPro" id="IPR011042">
    <property type="entry name" value="6-blade_b-propeller_TolB-like"/>
</dbReference>
<evidence type="ECO:0000259" key="1">
    <source>
        <dbReference type="Pfam" id="PF08450"/>
    </source>
</evidence>
<feature type="domain" description="SMP-30/Gluconolactonase/LRE-like region" evidence="1">
    <location>
        <begin position="174"/>
        <end position="280"/>
    </location>
</feature>
<organism evidence="2 3">
    <name type="scientific">Lophiostoma macrostomum CBS 122681</name>
    <dbReference type="NCBI Taxonomy" id="1314788"/>
    <lineage>
        <taxon>Eukaryota</taxon>
        <taxon>Fungi</taxon>
        <taxon>Dikarya</taxon>
        <taxon>Ascomycota</taxon>
        <taxon>Pezizomycotina</taxon>
        <taxon>Dothideomycetes</taxon>
        <taxon>Pleosporomycetidae</taxon>
        <taxon>Pleosporales</taxon>
        <taxon>Lophiostomataceae</taxon>
        <taxon>Lophiostoma</taxon>
    </lineage>
</organism>
<name>A0A6A6TUF7_9PLEO</name>
<dbReference type="SUPFAM" id="SSF63829">
    <property type="entry name" value="Calcium-dependent phosphotriesterase"/>
    <property type="match status" value="1"/>
</dbReference>
<dbReference type="InterPro" id="IPR052988">
    <property type="entry name" value="Oryzine_lactonohydrolase"/>
</dbReference>
<reference evidence="2" key="1">
    <citation type="journal article" date="2020" name="Stud. Mycol.">
        <title>101 Dothideomycetes genomes: a test case for predicting lifestyles and emergence of pathogens.</title>
        <authorList>
            <person name="Haridas S."/>
            <person name="Albert R."/>
            <person name="Binder M."/>
            <person name="Bloem J."/>
            <person name="Labutti K."/>
            <person name="Salamov A."/>
            <person name="Andreopoulos B."/>
            <person name="Baker S."/>
            <person name="Barry K."/>
            <person name="Bills G."/>
            <person name="Bluhm B."/>
            <person name="Cannon C."/>
            <person name="Castanera R."/>
            <person name="Culley D."/>
            <person name="Daum C."/>
            <person name="Ezra D."/>
            <person name="Gonzalez J."/>
            <person name="Henrissat B."/>
            <person name="Kuo A."/>
            <person name="Liang C."/>
            <person name="Lipzen A."/>
            <person name="Lutzoni F."/>
            <person name="Magnuson J."/>
            <person name="Mondo S."/>
            <person name="Nolan M."/>
            <person name="Ohm R."/>
            <person name="Pangilinan J."/>
            <person name="Park H.-J."/>
            <person name="Ramirez L."/>
            <person name="Alfaro M."/>
            <person name="Sun H."/>
            <person name="Tritt A."/>
            <person name="Yoshinaga Y."/>
            <person name="Zwiers L.-H."/>
            <person name="Turgeon B."/>
            <person name="Goodwin S."/>
            <person name="Spatafora J."/>
            <person name="Crous P."/>
            <person name="Grigoriev I."/>
        </authorList>
    </citation>
    <scope>NUCLEOTIDE SEQUENCE</scope>
    <source>
        <strain evidence="2">CBS 122681</strain>
    </source>
</reference>
<evidence type="ECO:0000313" key="2">
    <source>
        <dbReference type="EMBL" id="KAF2662254.1"/>
    </source>
</evidence>
<dbReference type="GO" id="GO:0016787">
    <property type="term" value="F:hydrolase activity"/>
    <property type="evidence" value="ECO:0007669"/>
    <property type="project" value="UniProtKB-KW"/>
</dbReference>
<keyword evidence="2" id="KW-0378">Hydrolase</keyword>
<sequence>MHGVTASSLATRCPTHPVLSNTVCVNGYAAVMPLPFSRPNSLAGSYNPLDRFSNTSVNDPSFALVRGSSFVVFDEERGFGILGDTPSIEDVFTVDNVTHEAPVFVPGLNAIIVSALDQTILSQILINLNNTPPTLETFSPKPPVYGVNGGRFFNGTVYWAVSGGDAVVNGTSIVQAPGIFTLNPSTNETKPILNNYYGQRFNGPDDLVIASNGDIYFTDPWYGSKLNLTQSLPVLHQQTYRFRPSTGAVSVVEADIGIPNGIALSPDEKTLYITDTSVTNFTNADPNIIPRYTWGATAGKSVYAFDTVDSPTGKYLINKRPTWYPEEFADDGFHAAANGVLVGASGFGADVLSPWGELLVRIQTDFIINNIQFAGPQLDELWLFGVGKIGRVRWNLKGIEGARS</sequence>
<keyword evidence="3" id="KW-1185">Reference proteome</keyword>
<dbReference type="Pfam" id="PF08450">
    <property type="entry name" value="SGL"/>
    <property type="match status" value="1"/>
</dbReference>
<dbReference type="Gene3D" id="2.120.10.30">
    <property type="entry name" value="TolB, C-terminal domain"/>
    <property type="match status" value="1"/>
</dbReference>